<sequence length="95" mass="11434">MYLKISIISHIFLLDIVMDRNEPGRNIGFLLRQACTYPLLIPYEAAFCYLLSFKRKYNDQLKEKIFGKNYKKLPEINCWQLDLSKFKEIEDEHKE</sequence>
<name>A0A8S9ZP46_9BILA</name>
<dbReference type="EMBL" id="JABEBT010000045">
    <property type="protein sequence ID" value="KAF7635189.1"/>
    <property type="molecule type" value="Genomic_DNA"/>
</dbReference>
<keyword evidence="2" id="KW-1185">Reference proteome</keyword>
<proteinExistence type="predicted"/>
<protein>
    <submittedName>
        <fullName evidence="1">Uncharacterized protein</fullName>
    </submittedName>
</protein>
<evidence type="ECO:0000313" key="1">
    <source>
        <dbReference type="EMBL" id="KAF7635189.1"/>
    </source>
</evidence>
<dbReference type="Proteomes" id="UP000605970">
    <property type="component" value="Unassembled WGS sequence"/>
</dbReference>
<comment type="caution">
    <text evidence="1">The sequence shown here is derived from an EMBL/GenBank/DDBJ whole genome shotgun (WGS) entry which is preliminary data.</text>
</comment>
<dbReference type="AlphaFoldDB" id="A0A8S9ZP46"/>
<reference evidence="1" key="1">
    <citation type="journal article" date="2020" name="Ecol. Evol.">
        <title>Genome structure and content of the rice root-knot nematode (Meloidogyne graminicola).</title>
        <authorList>
            <person name="Phan N.T."/>
            <person name="Danchin E.G.J."/>
            <person name="Klopp C."/>
            <person name="Perfus-Barbeoch L."/>
            <person name="Kozlowski D.K."/>
            <person name="Koutsovoulos G.D."/>
            <person name="Lopez-Roques C."/>
            <person name="Bouchez O."/>
            <person name="Zahm M."/>
            <person name="Besnard G."/>
            <person name="Bellafiore S."/>
        </authorList>
    </citation>
    <scope>NUCLEOTIDE SEQUENCE</scope>
    <source>
        <strain evidence="1">VN-18</strain>
    </source>
</reference>
<organism evidence="1 2">
    <name type="scientific">Meloidogyne graminicola</name>
    <dbReference type="NCBI Taxonomy" id="189291"/>
    <lineage>
        <taxon>Eukaryota</taxon>
        <taxon>Metazoa</taxon>
        <taxon>Ecdysozoa</taxon>
        <taxon>Nematoda</taxon>
        <taxon>Chromadorea</taxon>
        <taxon>Rhabditida</taxon>
        <taxon>Tylenchina</taxon>
        <taxon>Tylenchomorpha</taxon>
        <taxon>Tylenchoidea</taxon>
        <taxon>Meloidogynidae</taxon>
        <taxon>Meloidogyninae</taxon>
        <taxon>Meloidogyne</taxon>
    </lineage>
</organism>
<accession>A0A8S9ZP46</accession>
<evidence type="ECO:0000313" key="2">
    <source>
        <dbReference type="Proteomes" id="UP000605970"/>
    </source>
</evidence>
<gene>
    <name evidence="1" type="ORF">Mgra_00005302</name>
</gene>
<feature type="non-terminal residue" evidence="1">
    <location>
        <position position="1"/>
    </location>
</feature>
<dbReference type="OrthoDB" id="10487489at2759"/>